<name>A0ABU6K7X3_9RHOO</name>
<evidence type="ECO:0000259" key="4">
    <source>
        <dbReference type="PROSITE" id="PS01124"/>
    </source>
</evidence>
<dbReference type="RefSeq" id="WP_327600070.1">
    <property type="nucleotide sequence ID" value="NZ_JAYXHS010000003.1"/>
</dbReference>
<keyword evidence="6" id="KW-1185">Reference proteome</keyword>
<dbReference type="Gene3D" id="3.20.80.10">
    <property type="entry name" value="Regulatory factor, effector binding domain"/>
    <property type="match status" value="1"/>
</dbReference>
<dbReference type="Pfam" id="PF12833">
    <property type="entry name" value="HTH_18"/>
    <property type="match status" value="1"/>
</dbReference>
<gene>
    <name evidence="5" type="ORF">VVD49_15280</name>
</gene>
<evidence type="ECO:0000256" key="2">
    <source>
        <dbReference type="ARBA" id="ARBA00023125"/>
    </source>
</evidence>
<evidence type="ECO:0000313" key="6">
    <source>
        <dbReference type="Proteomes" id="UP001331561"/>
    </source>
</evidence>
<evidence type="ECO:0000256" key="3">
    <source>
        <dbReference type="ARBA" id="ARBA00023163"/>
    </source>
</evidence>
<dbReference type="Proteomes" id="UP001331561">
    <property type="component" value="Unassembled WGS sequence"/>
</dbReference>
<dbReference type="PROSITE" id="PS00041">
    <property type="entry name" value="HTH_ARAC_FAMILY_1"/>
    <property type="match status" value="1"/>
</dbReference>
<dbReference type="Gene3D" id="1.10.10.60">
    <property type="entry name" value="Homeodomain-like"/>
    <property type="match status" value="1"/>
</dbReference>
<dbReference type="InterPro" id="IPR029442">
    <property type="entry name" value="GyrI-like"/>
</dbReference>
<keyword evidence="1" id="KW-0805">Transcription regulation</keyword>
<organism evidence="5 6">
    <name type="scientific">Uliginosibacterium silvisoli</name>
    <dbReference type="NCBI Taxonomy" id="3114758"/>
    <lineage>
        <taxon>Bacteria</taxon>
        <taxon>Pseudomonadati</taxon>
        <taxon>Pseudomonadota</taxon>
        <taxon>Betaproteobacteria</taxon>
        <taxon>Rhodocyclales</taxon>
        <taxon>Zoogloeaceae</taxon>
        <taxon>Uliginosibacterium</taxon>
    </lineage>
</organism>
<evidence type="ECO:0000313" key="5">
    <source>
        <dbReference type="EMBL" id="MEC5387090.1"/>
    </source>
</evidence>
<sequence length="272" mass="30478">MKLERLTRRLIHLRQVANYIDSHLDGELTASLTLDELAGVARLSRFHFERVFADYAGETPLVRVRRLRLARARRLIEEGRVTSLLDLALDSGYASAEAFSRAFRAQFGCAPSSLSRQPDQGTPPIRIETLPALGIQYIPFEGPREDAMQAFDELRARAMMQNIPRERRKGWRVELSSTTSDGTVKLQAALLSERLGTHITGLQHGVLPAGDYAVIELQGGYEVPALPELAQRIAAETGWQACEGPILQSFHNATYLPSRQEKRCDLYVPVQR</sequence>
<evidence type="ECO:0000256" key="1">
    <source>
        <dbReference type="ARBA" id="ARBA00023015"/>
    </source>
</evidence>
<dbReference type="InterPro" id="IPR018062">
    <property type="entry name" value="HTH_AraC-typ_CS"/>
</dbReference>
<dbReference type="InterPro" id="IPR018060">
    <property type="entry name" value="HTH_AraC"/>
</dbReference>
<protein>
    <submittedName>
        <fullName evidence="5">AraC family transcriptional regulator</fullName>
    </submittedName>
</protein>
<reference evidence="5 6" key="1">
    <citation type="submission" date="2024-01" db="EMBL/GenBank/DDBJ databases">
        <title>Uliginosibacterium soil sp. nov.</title>
        <authorList>
            <person name="Lv Y."/>
        </authorList>
    </citation>
    <scope>NUCLEOTIDE SEQUENCE [LARGE SCALE GENOMIC DNA]</scope>
    <source>
        <strain evidence="5 6">H3</strain>
    </source>
</reference>
<keyword evidence="3" id="KW-0804">Transcription</keyword>
<dbReference type="InterPro" id="IPR009057">
    <property type="entry name" value="Homeodomain-like_sf"/>
</dbReference>
<dbReference type="PANTHER" id="PTHR46796">
    <property type="entry name" value="HTH-TYPE TRANSCRIPTIONAL ACTIVATOR RHAS-RELATED"/>
    <property type="match status" value="1"/>
</dbReference>
<dbReference type="EMBL" id="JAYXHS010000003">
    <property type="protein sequence ID" value="MEC5387090.1"/>
    <property type="molecule type" value="Genomic_DNA"/>
</dbReference>
<accession>A0ABU6K7X3</accession>
<feature type="domain" description="HTH araC/xylS-type" evidence="4">
    <location>
        <begin position="14"/>
        <end position="117"/>
    </location>
</feature>
<dbReference type="SMART" id="SM00342">
    <property type="entry name" value="HTH_ARAC"/>
    <property type="match status" value="1"/>
</dbReference>
<dbReference type="Pfam" id="PF06445">
    <property type="entry name" value="GyrI-like"/>
    <property type="match status" value="1"/>
</dbReference>
<dbReference type="PROSITE" id="PS01124">
    <property type="entry name" value="HTH_ARAC_FAMILY_2"/>
    <property type="match status" value="1"/>
</dbReference>
<keyword evidence="2" id="KW-0238">DNA-binding</keyword>
<dbReference type="InterPro" id="IPR050204">
    <property type="entry name" value="AraC_XylS_family_regulators"/>
</dbReference>
<dbReference type="SUPFAM" id="SSF46689">
    <property type="entry name" value="Homeodomain-like"/>
    <property type="match status" value="1"/>
</dbReference>
<comment type="caution">
    <text evidence="5">The sequence shown here is derived from an EMBL/GenBank/DDBJ whole genome shotgun (WGS) entry which is preliminary data.</text>
</comment>
<proteinExistence type="predicted"/>
<dbReference type="SUPFAM" id="SSF55136">
    <property type="entry name" value="Probable bacterial effector-binding domain"/>
    <property type="match status" value="1"/>
</dbReference>
<dbReference type="InterPro" id="IPR011256">
    <property type="entry name" value="Reg_factor_effector_dom_sf"/>
</dbReference>